<dbReference type="InterPro" id="IPR015424">
    <property type="entry name" value="PyrdxlP-dep_Trfase"/>
</dbReference>
<dbReference type="AlphaFoldDB" id="A0A6A6X3X9"/>
<dbReference type="PANTHER" id="PTHR42735:SF4">
    <property type="entry name" value="PYRIDOXAL PHOSPHATE-DEPENDENT DECARBOXYLASE FAMILY PROTEIN"/>
    <property type="match status" value="1"/>
</dbReference>
<proteinExistence type="predicted"/>
<accession>A0A6A6X3X9</accession>
<dbReference type="Gene3D" id="3.40.640.10">
    <property type="entry name" value="Type I PLP-dependent aspartate aminotransferase-like (Major domain)"/>
    <property type="match status" value="1"/>
</dbReference>
<reference evidence="5" key="1">
    <citation type="journal article" date="2020" name="Stud. Mycol.">
        <title>101 Dothideomycetes genomes: a test case for predicting lifestyles and emergence of pathogens.</title>
        <authorList>
            <person name="Haridas S."/>
            <person name="Albert R."/>
            <person name="Binder M."/>
            <person name="Bloem J."/>
            <person name="Labutti K."/>
            <person name="Salamov A."/>
            <person name="Andreopoulos B."/>
            <person name="Baker S."/>
            <person name="Barry K."/>
            <person name="Bills G."/>
            <person name="Bluhm B."/>
            <person name="Cannon C."/>
            <person name="Castanera R."/>
            <person name="Culley D."/>
            <person name="Daum C."/>
            <person name="Ezra D."/>
            <person name="Gonzalez J."/>
            <person name="Henrissat B."/>
            <person name="Kuo A."/>
            <person name="Liang C."/>
            <person name="Lipzen A."/>
            <person name="Lutzoni F."/>
            <person name="Magnuson J."/>
            <person name="Mondo S."/>
            <person name="Nolan M."/>
            <person name="Ohm R."/>
            <person name="Pangilinan J."/>
            <person name="Park H.-J."/>
            <person name="Ramirez L."/>
            <person name="Alfaro M."/>
            <person name="Sun H."/>
            <person name="Tritt A."/>
            <person name="Yoshinaga Y."/>
            <person name="Zwiers L.-H."/>
            <person name="Turgeon B."/>
            <person name="Goodwin S."/>
            <person name="Spatafora J."/>
            <person name="Crous P."/>
            <person name="Grigoriev I."/>
        </authorList>
    </citation>
    <scope>NUCLEOTIDE SEQUENCE</scope>
    <source>
        <strain evidence="5">CBS 109.77</strain>
    </source>
</reference>
<name>A0A6A6X3X9_9PLEO</name>
<sequence>MPTLKIGGTELSSGISVPKLGSASANNSISVPKMGSISISSGVDLSKGLGGVTGGIELKKDGGNVFTSGASGKSAEDKSHQAISSYFIGPQAENLEFFKKNVDVILEQIRESRVNYYPEDGEFVTYDIQKSETFKARTNDIARAVGETSKMLSKHSIPFWSPRYQAHMCTDLSMPAVLGFLATMVFNPNNVAFEASPFTTIIELEVGKQLSGMFGYDMNEDDPTKPSPWGHVTCDGTIANLESIWSARNLKFYPLSIRQALDGPLSFVAATFKVRTAQNEEKLFNKLTTWELLNLKPETIFDIPDRLNSEYGISSKFMEEVMDRYGIQSRGKDALEREFGIEAPAQYMVANTRHYSWPKGGGRCAANDDVRVLTAIAGIGSDNVIGIDVDHGARMDMKKLEQRLNENLKNEQPVYAVVAIIGTTEEGAVDRLGEVLALRRRFQARGLSFLVHADAAWGGYFASMLPLDYAPGMGGVLPVGLDGSAAEGFVPDSSLRMETQEAIWWLRHADSITVDPHKAGYVPYPAGGLCYKDGRQKNLVTWTSPYLSQGSSLNIGVYGVEGSKPGASAVSTFLSNNCIGLDPEGYGALLGEVTFSCSRFSAQWAAMTNESMPFIVVPFNMLPSELADGATPESIEAEKQWIRDNILSSSNLEIVSNSTTSPGGDTALSLLRKLGSDLNINAFAINFCNFDGRLNTDTLEANKLMQRVVQNFSVDSPADMPTEIPLYLTSTEFSPKLYGDCAKNFKKRLGLDQDDGHDLFVLRNVVMSPFPTEKDFISELTNIFKEVVQEEVETAQKRNVSGPADHEFLMQGIDRVFFVHKPNFHVANIRRQTILEVEIPSDVKEWYKTLRLQYPDAIFTFNSRVDLTQVLAGSQEIPGYMKSILTGPILPPFKVTITKILLDRPLTGSSFSATYPITRMPFYLYGSSSSPTPEYHIDHALLRGSNIQLSASNITLDMAIDSASTPLLLTLDTIREKVLQPFQECNDILTSRPAFFFKKGKTLDVSVWRDPVDRTIIDGNKILEAWEALDEQHLLGKGKVTLGESVWVDSETLNRDPDKAIDNEDAWKKEFEKYLSDIGQR</sequence>
<protein>
    <submittedName>
        <fullName evidence="5">Pyridoxal-dependent decarboxylase domain protein</fullName>
    </submittedName>
</protein>
<gene>
    <name evidence="5" type="ORF">K505DRAFT_419733</name>
</gene>
<dbReference type="InterPro" id="IPR050477">
    <property type="entry name" value="GrpII_AminoAcid_Decarb"/>
</dbReference>
<dbReference type="Proteomes" id="UP000799757">
    <property type="component" value="Unassembled WGS sequence"/>
</dbReference>
<evidence type="ECO:0000259" key="4">
    <source>
        <dbReference type="Pfam" id="PF21391"/>
    </source>
</evidence>
<evidence type="ECO:0000256" key="3">
    <source>
        <dbReference type="ARBA" id="ARBA00023239"/>
    </source>
</evidence>
<dbReference type="EMBL" id="MU002064">
    <property type="protein sequence ID" value="KAF2790617.1"/>
    <property type="molecule type" value="Genomic_DNA"/>
</dbReference>
<dbReference type="Pfam" id="PF21391">
    <property type="entry name" value="tyr_de_CO2_C"/>
    <property type="match status" value="1"/>
</dbReference>
<feature type="domain" description="L-tyrosine decarboxylase C-terminal" evidence="4">
    <location>
        <begin position="693"/>
        <end position="791"/>
    </location>
</feature>
<dbReference type="InterPro" id="IPR015421">
    <property type="entry name" value="PyrdxlP-dep_Trfase_major"/>
</dbReference>
<dbReference type="PANTHER" id="PTHR42735">
    <property type="match status" value="1"/>
</dbReference>
<comment type="cofactor">
    <cofactor evidence="1">
        <name>pyridoxal 5'-phosphate</name>
        <dbReference type="ChEBI" id="CHEBI:597326"/>
    </cofactor>
</comment>
<keyword evidence="2" id="KW-0663">Pyridoxal phosphate</keyword>
<evidence type="ECO:0000256" key="2">
    <source>
        <dbReference type="ARBA" id="ARBA00022898"/>
    </source>
</evidence>
<dbReference type="SUPFAM" id="SSF53383">
    <property type="entry name" value="PLP-dependent transferases"/>
    <property type="match status" value="1"/>
</dbReference>
<evidence type="ECO:0000313" key="5">
    <source>
        <dbReference type="EMBL" id="KAF2790617.1"/>
    </source>
</evidence>
<keyword evidence="6" id="KW-1185">Reference proteome</keyword>
<dbReference type="InterPro" id="IPR049373">
    <property type="entry name" value="TyrDC_C"/>
</dbReference>
<evidence type="ECO:0000313" key="6">
    <source>
        <dbReference type="Proteomes" id="UP000799757"/>
    </source>
</evidence>
<organism evidence="5 6">
    <name type="scientific">Melanomma pulvis-pyrius CBS 109.77</name>
    <dbReference type="NCBI Taxonomy" id="1314802"/>
    <lineage>
        <taxon>Eukaryota</taxon>
        <taxon>Fungi</taxon>
        <taxon>Dikarya</taxon>
        <taxon>Ascomycota</taxon>
        <taxon>Pezizomycotina</taxon>
        <taxon>Dothideomycetes</taxon>
        <taxon>Pleosporomycetidae</taxon>
        <taxon>Pleosporales</taxon>
        <taxon>Melanommataceae</taxon>
        <taxon>Melanomma</taxon>
    </lineage>
</organism>
<evidence type="ECO:0000256" key="1">
    <source>
        <dbReference type="ARBA" id="ARBA00001933"/>
    </source>
</evidence>
<dbReference type="OrthoDB" id="2161780at2759"/>
<keyword evidence="3" id="KW-0456">Lyase</keyword>